<comment type="caution">
    <text evidence="4">The sequence shown here is derived from an EMBL/GenBank/DDBJ whole genome shotgun (WGS) entry which is preliminary data.</text>
</comment>
<gene>
    <name evidence="4" type="ORF">HF203_00965</name>
</gene>
<dbReference type="PANTHER" id="PTHR33937">
    <property type="entry name" value="IRON-MOLYBDENUM PROTEIN-RELATED-RELATED"/>
    <property type="match status" value="1"/>
</dbReference>
<organism evidence="4 5">
    <name type="scientific">Marichromatium bheemlicum</name>
    <dbReference type="NCBI Taxonomy" id="365339"/>
    <lineage>
        <taxon>Bacteria</taxon>
        <taxon>Pseudomonadati</taxon>
        <taxon>Pseudomonadota</taxon>
        <taxon>Gammaproteobacteria</taxon>
        <taxon>Chromatiales</taxon>
        <taxon>Chromatiaceae</taxon>
        <taxon>Marichromatium</taxon>
    </lineage>
</organism>
<dbReference type="PANTHER" id="PTHR33937:SF1">
    <property type="entry name" value="IRON-MOLIBDENUM COFACTOR PROCESSING PROTEIN"/>
    <property type="match status" value="1"/>
</dbReference>
<dbReference type="Gene3D" id="3.30.420.130">
    <property type="entry name" value="Dinitrogenase iron-molybdenum cofactor biosynthesis domain"/>
    <property type="match status" value="1"/>
</dbReference>
<dbReference type="SUPFAM" id="SSF53146">
    <property type="entry name" value="Nitrogenase accessory factor-like"/>
    <property type="match status" value="1"/>
</dbReference>
<dbReference type="RefSeq" id="WP_168665676.1">
    <property type="nucleotide sequence ID" value="NZ_JAAXKX010000001.1"/>
</dbReference>
<reference evidence="4 5" key="1">
    <citation type="submission" date="2020-04" db="EMBL/GenBank/DDBJ databases">
        <title>Draft Whole-Genome sequence of Marichromatium bheemlicum DSM 18632, type strain.</title>
        <authorList>
            <person name="Kyndt J.A."/>
            <person name="Meyer T.E."/>
        </authorList>
    </citation>
    <scope>NUCLEOTIDE SEQUENCE [LARGE SCALE GENOMIC DNA]</scope>
    <source>
        <strain evidence="4 5">DSM 18632</strain>
    </source>
</reference>
<evidence type="ECO:0000313" key="5">
    <source>
        <dbReference type="Proteomes" id="UP000740754"/>
    </source>
</evidence>
<dbReference type="InterPro" id="IPR036105">
    <property type="entry name" value="DiNase_FeMo-co_biosyn_sf"/>
</dbReference>
<keyword evidence="5" id="KW-1185">Reference proteome</keyword>
<feature type="domain" description="Dinitrogenase iron-molybdenum cofactor biosynthesis" evidence="3">
    <location>
        <begin position="28"/>
        <end position="120"/>
    </location>
</feature>
<comment type="similarity">
    <text evidence="1">Belongs to the NifX/NifY family.</text>
</comment>
<dbReference type="InterPro" id="IPR034169">
    <property type="entry name" value="NifX-like"/>
</dbReference>
<evidence type="ECO:0000256" key="2">
    <source>
        <dbReference type="ARBA" id="ARBA00023231"/>
    </source>
</evidence>
<proteinExistence type="inferred from homology"/>
<accession>A0ABX1I553</accession>
<protein>
    <submittedName>
        <fullName evidence="4">Nitrogen fixation protein NifX</fullName>
    </submittedName>
</protein>
<dbReference type="Proteomes" id="UP000740754">
    <property type="component" value="Unassembled WGS sequence"/>
</dbReference>
<sequence>MQRRLRLLESATAPARRPLRVAFASSDRTRIDQHFGATRAFVIHGVDHARHRLIEVIEFAPGVDDGNGDKLGERIGALEGCLAVYCTAIGASAVRRLCALGIQPFKVPHGTRIRAQIAALQGELRGRPSPWLTRALAPAPRGEPAHARFDQMEAEGWSE</sequence>
<evidence type="ECO:0000256" key="1">
    <source>
        <dbReference type="ARBA" id="ARBA00010285"/>
    </source>
</evidence>
<dbReference type="InterPro" id="IPR003731">
    <property type="entry name" value="Di-Nase_FeMo-co_biosynth"/>
</dbReference>
<dbReference type="InterPro" id="IPR051840">
    <property type="entry name" value="NifX/NifY_domain"/>
</dbReference>
<dbReference type="CDD" id="cd00853">
    <property type="entry name" value="NifX"/>
    <property type="match status" value="1"/>
</dbReference>
<dbReference type="EMBL" id="JAAXKX010000001">
    <property type="protein sequence ID" value="NKN31796.1"/>
    <property type="molecule type" value="Genomic_DNA"/>
</dbReference>
<dbReference type="Pfam" id="PF02579">
    <property type="entry name" value="Nitro_FeMo-Co"/>
    <property type="match status" value="1"/>
</dbReference>
<keyword evidence="2" id="KW-0535">Nitrogen fixation</keyword>
<evidence type="ECO:0000313" key="4">
    <source>
        <dbReference type="EMBL" id="NKN31796.1"/>
    </source>
</evidence>
<evidence type="ECO:0000259" key="3">
    <source>
        <dbReference type="Pfam" id="PF02579"/>
    </source>
</evidence>
<name>A0ABX1I553_9GAMM</name>